<evidence type="ECO:0000313" key="2">
    <source>
        <dbReference type="Proteomes" id="UP001344906"/>
    </source>
</evidence>
<keyword evidence="2" id="KW-1185">Reference proteome</keyword>
<evidence type="ECO:0000313" key="1">
    <source>
        <dbReference type="EMBL" id="GLV60355.1"/>
    </source>
</evidence>
<reference evidence="1 2" key="1">
    <citation type="submission" date="2023-02" db="EMBL/GenBank/DDBJ databases">
        <title>Dictyobacter halimunensis sp. nov., a new member of the class Ktedonobacteria from forest soil in a geothermal area.</title>
        <authorList>
            <person name="Rachmania M.K."/>
            <person name="Ningsih F."/>
            <person name="Sakai Y."/>
            <person name="Yabe S."/>
            <person name="Yokota A."/>
            <person name="Sjamsuridzal W."/>
        </authorList>
    </citation>
    <scope>NUCLEOTIDE SEQUENCE [LARGE SCALE GENOMIC DNA]</scope>
    <source>
        <strain evidence="1 2">S3.2.2.5</strain>
    </source>
</reference>
<protein>
    <submittedName>
        <fullName evidence="1">Uncharacterized protein</fullName>
    </submittedName>
</protein>
<organism evidence="1 2">
    <name type="scientific">Dictyobacter halimunensis</name>
    <dbReference type="NCBI Taxonomy" id="3026934"/>
    <lineage>
        <taxon>Bacteria</taxon>
        <taxon>Bacillati</taxon>
        <taxon>Chloroflexota</taxon>
        <taxon>Ktedonobacteria</taxon>
        <taxon>Ktedonobacterales</taxon>
        <taxon>Dictyobacteraceae</taxon>
        <taxon>Dictyobacter</taxon>
    </lineage>
</organism>
<accession>A0ABQ6G1F4</accession>
<sequence>MQEFNIDYIRHEWEYIKRRIKTVHNGAKVAALLNGCTLLDLDESHTPPLLLIRASTEFYYQTLLPFVEEDVVSWAIEMTIGIVCQVQLLPPLQDILLVSPTRDAGQHRQTPMVTMPPIIAEAQQTAHIKIEKPPARRQRWSDPLKLEHIQADWQQIRKRIYKKGNCGEIALALAASQPVALQMDEYPPTLVLRALNERASATLANHAADGSLMMALLNELGHVCRLRILPPPATSPSP</sequence>
<dbReference type="Proteomes" id="UP001344906">
    <property type="component" value="Unassembled WGS sequence"/>
</dbReference>
<dbReference type="RefSeq" id="WP_338257397.1">
    <property type="nucleotide sequence ID" value="NZ_BSRI01000002.1"/>
</dbReference>
<gene>
    <name evidence="1" type="ORF">KDH_71750</name>
</gene>
<name>A0ABQ6G1F4_9CHLR</name>
<proteinExistence type="predicted"/>
<dbReference type="EMBL" id="BSRI01000002">
    <property type="protein sequence ID" value="GLV60355.1"/>
    <property type="molecule type" value="Genomic_DNA"/>
</dbReference>
<comment type="caution">
    <text evidence="1">The sequence shown here is derived from an EMBL/GenBank/DDBJ whole genome shotgun (WGS) entry which is preliminary data.</text>
</comment>